<dbReference type="GO" id="GO:0005525">
    <property type="term" value="F:GTP binding"/>
    <property type="evidence" value="ECO:0007669"/>
    <property type="project" value="InterPro"/>
</dbReference>
<dbReference type="SUPFAM" id="SSF52540">
    <property type="entry name" value="P-loop containing nucleoside triphosphate hydrolases"/>
    <property type="match status" value="1"/>
</dbReference>
<reference evidence="1 2" key="1">
    <citation type="submission" date="2019-03" db="EMBL/GenBank/DDBJ databases">
        <title>An improved genome assembly of the fluke Schistosoma japonicum.</title>
        <authorList>
            <person name="Hu W."/>
            <person name="Luo F."/>
            <person name="Yin M."/>
            <person name="Mo X."/>
            <person name="Sun C."/>
            <person name="Wu Q."/>
            <person name="Zhu B."/>
            <person name="Xiang M."/>
            <person name="Wang J."/>
            <person name="Wang Y."/>
            <person name="Zhang T."/>
            <person name="Xu B."/>
            <person name="Zheng H."/>
            <person name="Feng Z."/>
        </authorList>
    </citation>
    <scope>NUCLEOTIDE SEQUENCE [LARGE SCALE GENOMIC DNA]</scope>
    <source>
        <strain evidence="1">HuSjv2</strain>
        <tissue evidence="1">Worms</tissue>
    </source>
</reference>
<dbReference type="InterPro" id="IPR027417">
    <property type="entry name" value="P-loop_NTPase"/>
</dbReference>
<dbReference type="EMBL" id="SKCS01000180">
    <property type="protein sequence ID" value="TNN14214.1"/>
    <property type="molecule type" value="Genomic_DNA"/>
</dbReference>
<protein>
    <submittedName>
        <fullName evidence="1">Ras-related protein</fullName>
    </submittedName>
</protein>
<sequence length="87" mass="10232">MSKVIIYLLEIDTSVNITTFLNIKDRDSFIKASDWIKEIRAERSSKTLVFLVGNKVDLEDERCLWFVKYYDGALVTFKLSNLPKRIR</sequence>
<dbReference type="Pfam" id="PF00071">
    <property type="entry name" value="Ras"/>
    <property type="match status" value="1"/>
</dbReference>
<dbReference type="InterPro" id="IPR001806">
    <property type="entry name" value="Small_GTPase"/>
</dbReference>
<proteinExistence type="predicted"/>
<dbReference type="Gene3D" id="3.40.50.300">
    <property type="entry name" value="P-loop containing nucleotide triphosphate hydrolases"/>
    <property type="match status" value="1"/>
</dbReference>
<comment type="caution">
    <text evidence="1">The sequence shown here is derived from an EMBL/GenBank/DDBJ whole genome shotgun (WGS) entry which is preliminary data.</text>
</comment>
<dbReference type="GO" id="GO:0003924">
    <property type="term" value="F:GTPase activity"/>
    <property type="evidence" value="ECO:0007669"/>
    <property type="project" value="InterPro"/>
</dbReference>
<evidence type="ECO:0000313" key="2">
    <source>
        <dbReference type="Proteomes" id="UP000311919"/>
    </source>
</evidence>
<dbReference type="AlphaFoldDB" id="A0A4Z2DCM8"/>
<keyword evidence="2" id="KW-1185">Reference proteome</keyword>
<organism evidence="1 2">
    <name type="scientific">Schistosoma japonicum</name>
    <name type="common">Blood fluke</name>
    <dbReference type="NCBI Taxonomy" id="6182"/>
    <lineage>
        <taxon>Eukaryota</taxon>
        <taxon>Metazoa</taxon>
        <taxon>Spiralia</taxon>
        <taxon>Lophotrochozoa</taxon>
        <taxon>Platyhelminthes</taxon>
        <taxon>Trematoda</taxon>
        <taxon>Digenea</taxon>
        <taxon>Strigeidida</taxon>
        <taxon>Schistosomatoidea</taxon>
        <taxon>Schistosomatidae</taxon>
        <taxon>Schistosoma</taxon>
    </lineage>
</organism>
<name>A0A4Z2DCM8_SCHJA</name>
<gene>
    <name evidence="1" type="ORF">EWB00_002437</name>
</gene>
<accession>A0A4Z2DCM8</accession>
<dbReference type="Proteomes" id="UP000311919">
    <property type="component" value="Unassembled WGS sequence"/>
</dbReference>
<evidence type="ECO:0000313" key="1">
    <source>
        <dbReference type="EMBL" id="TNN14214.1"/>
    </source>
</evidence>
<dbReference type="STRING" id="6182.A0A4Z2DCM8"/>
<dbReference type="OrthoDB" id="63533at2759"/>